<dbReference type="CDD" id="cd07067">
    <property type="entry name" value="HP_PGM_like"/>
    <property type="match status" value="1"/>
</dbReference>
<sequence length="196" mass="22332">MKKTLFLLRHGETLLNGRYVGSTDVSLSENGRAMITEMAMAMVFPEKNIEQIYCSPLKRCCETCELLQLNADVRIDDDLREIDFGRWEGMTFEELLEMDSSLVDEWERAGDSFCFPEGESIRDFGNRVDRFAKQIMEVEKDRILIIAHGGTLRHLLCTFLGLDPEKKMVFALQPGGLSEIELYDSGGVLTRLLNPL</sequence>
<dbReference type="AlphaFoldDB" id="A0A8D5FSC8"/>
<dbReference type="RefSeq" id="WP_228856922.1">
    <property type="nucleotide sequence ID" value="NZ_AP024086.1"/>
</dbReference>
<dbReference type="InterPro" id="IPR013078">
    <property type="entry name" value="His_Pase_superF_clade-1"/>
</dbReference>
<evidence type="ECO:0000313" key="3">
    <source>
        <dbReference type="Proteomes" id="UP000826725"/>
    </source>
</evidence>
<accession>A0A8D5FSC8</accession>
<dbReference type="PANTHER" id="PTHR48100">
    <property type="entry name" value="BROAD-SPECIFICITY PHOSPHATASE YOR283W-RELATED"/>
    <property type="match status" value="1"/>
</dbReference>
<organism evidence="2 3">
    <name type="scientific">Desulfomarina profundi</name>
    <dbReference type="NCBI Taxonomy" id="2772557"/>
    <lineage>
        <taxon>Bacteria</taxon>
        <taxon>Pseudomonadati</taxon>
        <taxon>Thermodesulfobacteriota</taxon>
        <taxon>Desulfobulbia</taxon>
        <taxon>Desulfobulbales</taxon>
        <taxon>Desulfobulbaceae</taxon>
        <taxon>Desulfomarina</taxon>
    </lineage>
</organism>
<reference evidence="2" key="1">
    <citation type="submission" date="2020-09" db="EMBL/GenBank/DDBJ databases">
        <title>Desulfogranum mesoprofundum gen. nov., sp. nov., a novel mesophilic, sulfate-reducing chemolithoautotroph isolated from a deep-sea hydrothermal vent chimney in the Suiyo Seamount.</title>
        <authorList>
            <person name="Hashimoto Y."/>
            <person name="Nakagawa S."/>
        </authorList>
    </citation>
    <scope>NUCLEOTIDE SEQUENCE</scope>
    <source>
        <strain evidence="2">KT2</strain>
    </source>
</reference>
<dbReference type="Proteomes" id="UP000826725">
    <property type="component" value="Chromosome"/>
</dbReference>
<dbReference type="InterPro" id="IPR001345">
    <property type="entry name" value="PG/BPGM_mutase_AS"/>
</dbReference>
<dbReference type="GO" id="GO:0016791">
    <property type="term" value="F:phosphatase activity"/>
    <property type="evidence" value="ECO:0007669"/>
    <property type="project" value="TreeGrafter"/>
</dbReference>
<dbReference type="PIRSF" id="PIRSF000709">
    <property type="entry name" value="6PFK_2-Ptase"/>
    <property type="match status" value="1"/>
</dbReference>
<dbReference type="InterPro" id="IPR050275">
    <property type="entry name" value="PGM_Phosphatase"/>
</dbReference>
<dbReference type="KEGG" id="dbk:DGMP_15270"/>
<feature type="binding site" evidence="1">
    <location>
        <position position="59"/>
    </location>
    <ligand>
        <name>substrate</name>
    </ligand>
</feature>
<dbReference type="EMBL" id="AP024086">
    <property type="protein sequence ID" value="BCL60834.1"/>
    <property type="molecule type" value="Genomic_DNA"/>
</dbReference>
<evidence type="ECO:0000313" key="2">
    <source>
        <dbReference type="EMBL" id="BCL60834.1"/>
    </source>
</evidence>
<proteinExistence type="predicted"/>
<dbReference type="Pfam" id="PF00300">
    <property type="entry name" value="His_Phos_1"/>
    <property type="match status" value="1"/>
</dbReference>
<protein>
    <submittedName>
        <fullName evidence="2">Alpha-ribazole phosphatase</fullName>
    </submittedName>
</protein>
<feature type="binding site" evidence="1">
    <location>
        <begin position="9"/>
        <end position="16"/>
    </location>
    <ligand>
        <name>substrate</name>
    </ligand>
</feature>
<evidence type="ECO:0000256" key="1">
    <source>
        <dbReference type="PIRSR" id="PIRSR613078-2"/>
    </source>
</evidence>
<name>A0A8D5FSC8_9BACT</name>
<keyword evidence="3" id="KW-1185">Reference proteome</keyword>
<gene>
    <name evidence="2" type="ORF">DGMP_15270</name>
</gene>
<dbReference type="PROSITE" id="PS00175">
    <property type="entry name" value="PG_MUTASE"/>
    <property type="match status" value="1"/>
</dbReference>
<dbReference type="SMART" id="SM00855">
    <property type="entry name" value="PGAM"/>
    <property type="match status" value="1"/>
</dbReference>